<feature type="compositionally biased region" description="Basic and acidic residues" evidence="1">
    <location>
        <begin position="31"/>
        <end position="49"/>
    </location>
</feature>
<feature type="region of interest" description="Disordered" evidence="1">
    <location>
        <begin position="1"/>
        <end position="49"/>
    </location>
</feature>
<evidence type="ECO:0000313" key="2">
    <source>
        <dbReference type="EMBL" id="PCH32951.1"/>
    </source>
</evidence>
<organism evidence="2 3">
    <name type="scientific">Wolfiporia cocos (strain MD-104)</name>
    <name type="common">Brown rot fungus</name>
    <dbReference type="NCBI Taxonomy" id="742152"/>
    <lineage>
        <taxon>Eukaryota</taxon>
        <taxon>Fungi</taxon>
        <taxon>Dikarya</taxon>
        <taxon>Basidiomycota</taxon>
        <taxon>Agaricomycotina</taxon>
        <taxon>Agaricomycetes</taxon>
        <taxon>Polyporales</taxon>
        <taxon>Phaeolaceae</taxon>
        <taxon>Wolfiporia</taxon>
    </lineage>
</organism>
<evidence type="ECO:0000256" key="1">
    <source>
        <dbReference type="SAM" id="MobiDB-lite"/>
    </source>
</evidence>
<gene>
    <name evidence="2" type="ORF">WOLCODRAFT_147062</name>
</gene>
<accession>A0A2H3ITC7</accession>
<dbReference type="Proteomes" id="UP000218811">
    <property type="component" value="Unassembled WGS sequence"/>
</dbReference>
<dbReference type="AlphaFoldDB" id="A0A2H3ITC7"/>
<evidence type="ECO:0000313" key="3">
    <source>
        <dbReference type="Proteomes" id="UP000218811"/>
    </source>
</evidence>
<protein>
    <submittedName>
        <fullName evidence="2">Uncharacterized protein</fullName>
    </submittedName>
</protein>
<reference evidence="2 3" key="1">
    <citation type="journal article" date="2012" name="Science">
        <title>The Paleozoic origin of enzymatic lignin decomposition reconstructed from 31 fungal genomes.</title>
        <authorList>
            <person name="Floudas D."/>
            <person name="Binder M."/>
            <person name="Riley R."/>
            <person name="Barry K."/>
            <person name="Blanchette R.A."/>
            <person name="Henrissat B."/>
            <person name="Martinez A.T."/>
            <person name="Otillar R."/>
            <person name="Spatafora J.W."/>
            <person name="Yadav J.S."/>
            <person name="Aerts A."/>
            <person name="Benoit I."/>
            <person name="Boyd A."/>
            <person name="Carlson A."/>
            <person name="Copeland A."/>
            <person name="Coutinho P.M."/>
            <person name="de Vries R.P."/>
            <person name="Ferreira P."/>
            <person name="Findley K."/>
            <person name="Foster B."/>
            <person name="Gaskell J."/>
            <person name="Glotzer D."/>
            <person name="Gorecki P."/>
            <person name="Heitman J."/>
            <person name="Hesse C."/>
            <person name="Hori C."/>
            <person name="Igarashi K."/>
            <person name="Jurgens J.A."/>
            <person name="Kallen N."/>
            <person name="Kersten P."/>
            <person name="Kohler A."/>
            <person name="Kuees U."/>
            <person name="Kumar T.K.A."/>
            <person name="Kuo A."/>
            <person name="LaButti K."/>
            <person name="Larrondo L.F."/>
            <person name="Lindquist E."/>
            <person name="Ling A."/>
            <person name="Lombard V."/>
            <person name="Lucas S."/>
            <person name="Lundell T."/>
            <person name="Martin R."/>
            <person name="McLaughlin D.J."/>
            <person name="Morgenstern I."/>
            <person name="Morin E."/>
            <person name="Murat C."/>
            <person name="Nagy L.G."/>
            <person name="Nolan M."/>
            <person name="Ohm R.A."/>
            <person name="Patyshakuliyeva A."/>
            <person name="Rokas A."/>
            <person name="Ruiz-Duenas F.J."/>
            <person name="Sabat G."/>
            <person name="Salamov A."/>
            <person name="Samejima M."/>
            <person name="Schmutz J."/>
            <person name="Slot J.C."/>
            <person name="St John F."/>
            <person name="Stenlid J."/>
            <person name="Sun H."/>
            <person name="Sun S."/>
            <person name="Syed K."/>
            <person name="Tsang A."/>
            <person name="Wiebenga A."/>
            <person name="Young D."/>
            <person name="Pisabarro A."/>
            <person name="Eastwood D.C."/>
            <person name="Martin F."/>
            <person name="Cullen D."/>
            <person name="Grigoriev I.V."/>
            <person name="Hibbett D.S."/>
        </authorList>
    </citation>
    <scope>NUCLEOTIDE SEQUENCE [LARGE SCALE GENOMIC DNA]</scope>
    <source>
        <strain evidence="2 3">MD-104</strain>
    </source>
</reference>
<sequence>MAVAYVLGKDGDDLSGYVKHPGATPRRLVHRQPEDSTDSDERTDPNKQP</sequence>
<name>A0A2H3ITC7_WOLCO</name>
<keyword evidence="3" id="KW-1185">Reference proteome</keyword>
<dbReference type="EMBL" id="KB467831">
    <property type="protein sequence ID" value="PCH32951.1"/>
    <property type="molecule type" value="Genomic_DNA"/>
</dbReference>
<proteinExistence type="predicted"/>